<dbReference type="AlphaFoldDB" id="I4Z4B0"/>
<evidence type="ECO:0000313" key="2">
    <source>
        <dbReference type="Proteomes" id="UP000003947"/>
    </source>
</evidence>
<proteinExistence type="predicted"/>
<dbReference type="EMBL" id="JH660633">
    <property type="protein sequence ID" value="EIM31052.1"/>
    <property type="molecule type" value="Genomic_DNA"/>
</dbReference>
<accession>I4Z4B0</accession>
<evidence type="ECO:0000313" key="1">
    <source>
        <dbReference type="EMBL" id="EIM31052.1"/>
    </source>
</evidence>
<dbReference type="Proteomes" id="UP000003947">
    <property type="component" value="Unassembled WGS sequence"/>
</dbReference>
<protein>
    <submittedName>
        <fullName evidence="1">Uncharacterized protein</fullName>
    </submittedName>
</protein>
<name>I4Z4B0_9HYPH</name>
<sequence precursor="true">MPDRRTLGTLLDAGSAPGRTMIGMVAGFISESLAE</sequence>
<dbReference type="STRING" id="864069.MicloDRAFT_00000390"/>
<reference evidence="1 2" key="1">
    <citation type="submission" date="2012-02" db="EMBL/GenBank/DDBJ databases">
        <title>Improved High-Quality Draft sequence of Microvirga sp. WSM3557.</title>
        <authorList>
            <consortium name="US DOE Joint Genome Institute"/>
            <person name="Lucas S."/>
            <person name="Han J."/>
            <person name="Lapidus A."/>
            <person name="Cheng J.-F."/>
            <person name="Goodwin L."/>
            <person name="Pitluck S."/>
            <person name="Peters L."/>
            <person name="Zhang X."/>
            <person name="Detter J.C."/>
            <person name="Han C."/>
            <person name="Tapia R."/>
            <person name="Land M."/>
            <person name="Hauser L."/>
            <person name="Kyrpides N."/>
            <person name="Ivanova N."/>
            <person name="Pagani I."/>
            <person name="Brau L."/>
            <person name="Yates R."/>
            <person name="O'Hara G."/>
            <person name="Rui T."/>
            <person name="Howieson J."/>
            <person name="Reeve W."/>
            <person name="Woyke T."/>
        </authorList>
    </citation>
    <scope>NUCLEOTIDE SEQUENCE [LARGE SCALE GENOMIC DNA]</scope>
    <source>
        <strain evidence="1 2">WSM3557</strain>
    </source>
</reference>
<dbReference type="PATRIC" id="fig|864069.3.peg.43"/>
<dbReference type="HOGENOM" id="CLU_3365880_0_0_5"/>
<keyword evidence="2" id="KW-1185">Reference proteome</keyword>
<gene>
    <name evidence="1" type="ORF">MicloDRAFT_00000390</name>
</gene>
<organism evidence="1 2">
    <name type="scientific">Microvirga lotononidis</name>
    <dbReference type="NCBI Taxonomy" id="864069"/>
    <lineage>
        <taxon>Bacteria</taxon>
        <taxon>Pseudomonadati</taxon>
        <taxon>Pseudomonadota</taxon>
        <taxon>Alphaproteobacteria</taxon>
        <taxon>Hyphomicrobiales</taxon>
        <taxon>Methylobacteriaceae</taxon>
        <taxon>Microvirga</taxon>
    </lineage>
</organism>